<feature type="non-terminal residue" evidence="2">
    <location>
        <position position="79"/>
    </location>
</feature>
<evidence type="ECO:0000256" key="1">
    <source>
        <dbReference type="SAM" id="MobiDB-lite"/>
    </source>
</evidence>
<dbReference type="AlphaFoldDB" id="A0A1S8WQY4"/>
<accession>A0A1S8WQY4</accession>
<sequence length="79" mass="8732">MTSEVFSTRINIISRKSNDEEGPPPLAQSDQLNCASGNARIKEEIMHVRQLIGENQKALSSIVKAVSQMQDQVYLGDSK</sequence>
<dbReference type="Proteomes" id="UP000243686">
    <property type="component" value="Unassembled WGS sequence"/>
</dbReference>
<proteinExistence type="predicted"/>
<feature type="non-terminal residue" evidence="2">
    <location>
        <position position="1"/>
    </location>
</feature>
<evidence type="ECO:0000313" key="2">
    <source>
        <dbReference type="EMBL" id="OON16815.1"/>
    </source>
</evidence>
<dbReference type="EMBL" id="KV896454">
    <property type="protein sequence ID" value="OON16815.1"/>
    <property type="molecule type" value="Genomic_DNA"/>
</dbReference>
<feature type="region of interest" description="Disordered" evidence="1">
    <location>
        <begin position="13"/>
        <end position="32"/>
    </location>
</feature>
<evidence type="ECO:0000313" key="3">
    <source>
        <dbReference type="Proteomes" id="UP000243686"/>
    </source>
</evidence>
<keyword evidence="3" id="KW-1185">Reference proteome</keyword>
<protein>
    <submittedName>
        <fullName evidence="2">Uncharacterized protein</fullName>
    </submittedName>
</protein>
<reference evidence="2 3" key="1">
    <citation type="submission" date="2015-03" db="EMBL/GenBank/DDBJ databases">
        <title>Draft genome of the nematode, Opisthorchis viverrini.</title>
        <authorList>
            <person name="Mitreva M."/>
        </authorList>
    </citation>
    <scope>NUCLEOTIDE SEQUENCE [LARGE SCALE GENOMIC DNA]</scope>
    <source>
        <strain evidence="2">Khon Kaen</strain>
    </source>
</reference>
<gene>
    <name evidence="2" type="ORF">X801_07358</name>
</gene>
<organism evidence="2 3">
    <name type="scientific">Opisthorchis viverrini</name>
    <name type="common">Southeast Asian liver fluke</name>
    <dbReference type="NCBI Taxonomy" id="6198"/>
    <lineage>
        <taxon>Eukaryota</taxon>
        <taxon>Metazoa</taxon>
        <taxon>Spiralia</taxon>
        <taxon>Lophotrochozoa</taxon>
        <taxon>Platyhelminthes</taxon>
        <taxon>Trematoda</taxon>
        <taxon>Digenea</taxon>
        <taxon>Opisthorchiida</taxon>
        <taxon>Opisthorchiata</taxon>
        <taxon>Opisthorchiidae</taxon>
        <taxon>Opisthorchis</taxon>
    </lineage>
</organism>
<name>A0A1S8WQY4_OPIVI</name>